<comment type="caution">
    <text evidence="2">The sequence shown here is derived from an EMBL/GenBank/DDBJ whole genome shotgun (WGS) entry which is preliminary data.</text>
</comment>
<evidence type="ECO:0008006" key="4">
    <source>
        <dbReference type="Google" id="ProtNLM"/>
    </source>
</evidence>
<feature type="compositionally biased region" description="Low complexity" evidence="1">
    <location>
        <begin position="137"/>
        <end position="148"/>
    </location>
</feature>
<dbReference type="Proteomes" id="UP001222027">
    <property type="component" value="Unassembled WGS sequence"/>
</dbReference>
<feature type="region of interest" description="Disordered" evidence="1">
    <location>
        <begin position="105"/>
        <end position="148"/>
    </location>
</feature>
<proteinExistence type="predicted"/>
<evidence type="ECO:0000256" key="1">
    <source>
        <dbReference type="SAM" id="MobiDB-lite"/>
    </source>
</evidence>
<evidence type="ECO:0000313" key="2">
    <source>
        <dbReference type="EMBL" id="KAJ8500772.1"/>
    </source>
</evidence>
<dbReference type="PANTHER" id="PTHR33108">
    <property type="entry name" value="OS01G0745000 PROTEIN"/>
    <property type="match status" value="1"/>
</dbReference>
<dbReference type="Pfam" id="PF07911">
    <property type="entry name" value="DUF1677"/>
    <property type="match status" value="1"/>
</dbReference>
<dbReference type="PANTHER" id="PTHR33108:SF32">
    <property type="entry name" value="DUF1677 FAMILY PROTEIN (DUF1677)"/>
    <property type="match status" value="1"/>
</dbReference>
<dbReference type="InterPro" id="IPR012876">
    <property type="entry name" value="DUF1677_pln"/>
</dbReference>
<dbReference type="EMBL" id="JAQQAF010000003">
    <property type="protein sequence ID" value="KAJ8500772.1"/>
    <property type="molecule type" value="Genomic_DNA"/>
</dbReference>
<feature type="compositionally biased region" description="Basic and acidic residues" evidence="1">
    <location>
        <begin position="123"/>
        <end position="133"/>
    </location>
</feature>
<feature type="compositionally biased region" description="Low complexity" evidence="1">
    <location>
        <begin position="108"/>
        <end position="121"/>
    </location>
</feature>
<sequence length="148" mass="16026">MSSDDVRGGEARPEVVSAVCECCGLTEECTPAYVEAVRGRFSGWWVCGLCGEAVEDEIDRAGRPMSTEEALVRHTSFSESFRAAGPPLNTFEPMIAAMRQLLRRSLDSPRAARSTPSSPRRGTVKDDGSDPTRRSLPRSSSCLSTAAR</sequence>
<reference evidence="2 3" key="1">
    <citation type="submission" date="2022-12" db="EMBL/GenBank/DDBJ databases">
        <title>Chromosome-scale assembly of the Ensete ventricosum genome.</title>
        <authorList>
            <person name="Dussert Y."/>
            <person name="Stocks J."/>
            <person name="Wendawek A."/>
            <person name="Woldeyes F."/>
            <person name="Nichols R.A."/>
            <person name="Borrell J.S."/>
        </authorList>
    </citation>
    <scope>NUCLEOTIDE SEQUENCE [LARGE SCALE GENOMIC DNA]</scope>
    <source>
        <strain evidence="3">cv. Maze</strain>
        <tissue evidence="2">Seeds</tissue>
    </source>
</reference>
<gene>
    <name evidence="2" type="ORF">OPV22_011324</name>
</gene>
<protein>
    <recommendedName>
        <fullName evidence="4">DUF1677 family protein</fullName>
    </recommendedName>
</protein>
<dbReference type="AlphaFoldDB" id="A0AAV8RIT4"/>
<evidence type="ECO:0000313" key="3">
    <source>
        <dbReference type="Proteomes" id="UP001222027"/>
    </source>
</evidence>
<keyword evidence="3" id="KW-1185">Reference proteome</keyword>
<organism evidence="2 3">
    <name type="scientific">Ensete ventricosum</name>
    <name type="common">Abyssinian banana</name>
    <name type="synonym">Musa ensete</name>
    <dbReference type="NCBI Taxonomy" id="4639"/>
    <lineage>
        <taxon>Eukaryota</taxon>
        <taxon>Viridiplantae</taxon>
        <taxon>Streptophyta</taxon>
        <taxon>Embryophyta</taxon>
        <taxon>Tracheophyta</taxon>
        <taxon>Spermatophyta</taxon>
        <taxon>Magnoliopsida</taxon>
        <taxon>Liliopsida</taxon>
        <taxon>Zingiberales</taxon>
        <taxon>Musaceae</taxon>
        <taxon>Ensete</taxon>
    </lineage>
</organism>
<name>A0AAV8RIT4_ENSVE</name>
<accession>A0AAV8RIT4</accession>